<dbReference type="WBParaSite" id="Pan_g22253.t1">
    <property type="protein sequence ID" value="Pan_g22253.t1"/>
    <property type="gene ID" value="Pan_g22253"/>
</dbReference>
<evidence type="ECO:0000313" key="2">
    <source>
        <dbReference type="WBParaSite" id="Pan_g22253.t1"/>
    </source>
</evidence>
<accession>A0A7E4VNC8</accession>
<reference evidence="1" key="1">
    <citation type="journal article" date="2013" name="Genetics">
        <title>The draft genome and transcriptome of Panagrellus redivivus are shaped by the harsh demands of a free-living lifestyle.</title>
        <authorList>
            <person name="Srinivasan J."/>
            <person name="Dillman A.R."/>
            <person name="Macchietto M.G."/>
            <person name="Heikkinen L."/>
            <person name="Lakso M."/>
            <person name="Fracchia K.M."/>
            <person name="Antoshechkin I."/>
            <person name="Mortazavi A."/>
            <person name="Wong G."/>
            <person name="Sternberg P.W."/>
        </authorList>
    </citation>
    <scope>NUCLEOTIDE SEQUENCE [LARGE SCALE GENOMIC DNA]</scope>
    <source>
        <strain evidence="1">MT8872</strain>
    </source>
</reference>
<dbReference type="AlphaFoldDB" id="A0A7E4VNC8"/>
<evidence type="ECO:0000313" key="1">
    <source>
        <dbReference type="Proteomes" id="UP000492821"/>
    </source>
</evidence>
<keyword evidence="1" id="KW-1185">Reference proteome</keyword>
<sequence length="74" mass="8064">MIVLTHFLPISTNFESTVALNSTGRVISRYFCAVAIGLQTAIDDMKGKIDVGSDKNSKTTDVIGTWETIRKTSV</sequence>
<dbReference type="Proteomes" id="UP000492821">
    <property type="component" value="Unassembled WGS sequence"/>
</dbReference>
<protein>
    <submittedName>
        <fullName evidence="2">Uncharacterized protein</fullName>
    </submittedName>
</protein>
<name>A0A7E4VNC8_PANRE</name>
<reference evidence="2" key="2">
    <citation type="submission" date="2020-10" db="UniProtKB">
        <authorList>
            <consortium name="WormBaseParasite"/>
        </authorList>
    </citation>
    <scope>IDENTIFICATION</scope>
</reference>
<proteinExistence type="predicted"/>
<organism evidence="1 2">
    <name type="scientific">Panagrellus redivivus</name>
    <name type="common">Microworm</name>
    <dbReference type="NCBI Taxonomy" id="6233"/>
    <lineage>
        <taxon>Eukaryota</taxon>
        <taxon>Metazoa</taxon>
        <taxon>Ecdysozoa</taxon>
        <taxon>Nematoda</taxon>
        <taxon>Chromadorea</taxon>
        <taxon>Rhabditida</taxon>
        <taxon>Tylenchina</taxon>
        <taxon>Panagrolaimomorpha</taxon>
        <taxon>Panagrolaimoidea</taxon>
        <taxon>Panagrolaimidae</taxon>
        <taxon>Panagrellus</taxon>
    </lineage>
</organism>